<dbReference type="InterPro" id="IPR011335">
    <property type="entry name" value="Restrct_endonuc-II-like"/>
</dbReference>
<dbReference type="GO" id="GO:0015666">
    <property type="term" value="F:restriction endodeoxyribonuclease activity"/>
    <property type="evidence" value="ECO:0007669"/>
    <property type="project" value="TreeGrafter"/>
</dbReference>
<reference evidence="2 3" key="1">
    <citation type="submission" date="2016-10" db="EMBL/GenBank/DDBJ databases">
        <authorList>
            <person name="Varghese N."/>
            <person name="Submissions S."/>
        </authorList>
    </citation>
    <scope>NUCLEOTIDE SEQUENCE [LARGE SCALE GENOMIC DNA]</scope>
    <source>
        <strain evidence="2 3">PL 12/M</strain>
    </source>
</reference>
<dbReference type="InterPro" id="IPR052906">
    <property type="entry name" value="Type_IV_Methyl-Rstrct_Enzyme"/>
</dbReference>
<keyword evidence="3" id="KW-1185">Reference proteome</keyword>
<organism evidence="2 3">
    <name type="scientific">Methanolobus vulcani</name>
    <dbReference type="NCBI Taxonomy" id="38026"/>
    <lineage>
        <taxon>Archaea</taxon>
        <taxon>Methanobacteriati</taxon>
        <taxon>Methanobacteriota</taxon>
        <taxon>Stenosarchaea group</taxon>
        <taxon>Methanomicrobia</taxon>
        <taxon>Methanosarcinales</taxon>
        <taxon>Methanosarcinaceae</taxon>
        <taxon>Methanolobus</taxon>
    </lineage>
</organism>
<evidence type="ECO:0000259" key="1">
    <source>
        <dbReference type="Pfam" id="PF04471"/>
    </source>
</evidence>
<dbReference type="Pfam" id="PF04471">
    <property type="entry name" value="Mrr_cat"/>
    <property type="match status" value="1"/>
</dbReference>
<feature type="domain" description="Restriction endonuclease type IV Mrr" evidence="1">
    <location>
        <begin position="10"/>
        <end position="122"/>
    </location>
</feature>
<dbReference type="EMBL" id="FNCA01000003">
    <property type="protein sequence ID" value="SDF70427.1"/>
    <property type="molecule type" value="Genomic_DNA"/>
</dbReference>
<dbReference type="Proteomes" id="UP000199259">
    <property type="component" value="Unassembled WGS sequence"/>
</dbReference>
<gene>
    <name evidence="2" type="ORF">SAMN04488589_1175</name>
</gene>
<accession>A0A7Z7AZ95</accession>
<dbReference type="GO" id="GO:0003677">
    <property type="term" value="F:DNA binding"/>
    <property type="evidence" value="ECO:0007669"/>
    <property type="project" value="InterPro"/>
</dbReference>
<dbReference type="InterPro" id="IPR007560">
    <property type="entry name" value="Restrct_endonuc_IV_Mrr"/>
</dbReference>
<protein>
    <submittedName>
        <fullName evidence="2">Restriction system protein</fullName>
    </submittedName>
</protein>
<dbReference type="PANTHER" id="PTHR30015">
    <property type="entry name" value="MRR RESTRICTION SYSTEM PROTEIN"/>
    <property type="match status" value="1"/>
</dbReference>
<dbReference type="Gene3D" id="3.40.1350.10">
    <property type="match status" value="1"/>
</dbReference>
<evidence type="ECO:0000313" key="2">
    <source>
        <dbReference type="EMBL" id="SDF70427.1"/>
    </source>
</evidence>
<evidence type="ECO:0000313" key="3">
    <source>
        <dbReference type="Proteomes" id="UP000199259"/>
    </source>
</evidence>
<dbReference type="RefSeq" id="WP_091709528.1">
    <property type="nucleotide sequence ID" value="NZ_FNCA01000003.1"/>
</dbReference>
<name>A0A7Z7AZ95_9EURY</name>
<comment type="caution">
    <text evidence="2">The sequence shown here is derived from an EMBL/GenBank/DDBJ whole genome shotgun (WGS) entry which is preliminary data.</text>
</comment>
<dbReference type="InterPro" id="IPR011856">
    <property type="entry name" value="tRNA_endonuc-like_dom_sf"/>
</dbReference>
<dbReference type="OrthoDB" id="141004at2157"/>
<dbReference type="AlphaFoldDB" id="A0A7Z7AZ95"/>
<proteinExistence type="predicted"/>
<dbReference type="GO" id="GO:0009307">
    <property type="term" value="P:DNA restriction-modification system"/>
    <property type="evidence" value="ECO:0007669"/>
    <property type="project" value="InterPro"/>
</dbReference>
<dbReference type="SUPFAM" id="SSF52980">
    <property type="entry name" value="Restriction endonuclease-like"/>
    <property type="match status" value="1"/>
</dbReference>
<sequence length="340" mass="38997">MAKWTIEHLLETDPQDFEVLLSRLFSKMGYHTELTQYSRDKGIDLIIRIENFGLVHTWYVQAKRYSDPVGVKDIREYSSIRYRDHVDGVIIVASSSFTKEAIEEAEQHNLKLINGYLLVEMLNHYLPEECASSELQSENDAQTKQDENNAGAILKRGEQVLANETVMMGNEKFTLTITNKNIFLQRVSSGLFSKRSDIEERIELKDLLGMHCEPGKIVLVIGNKKLKLYPLSSRKMQVIEEILESMRPEYVRGEHLINSSRNGTNLTLLTNKRLVVLDNTGNAELDIPNKKIVGVELKGRFLKKEQLIVSEDSGNMKKHSFVVENPAEWKKMIEQCVRTV</sequence>
<dbReference type="PANTHER" id="PTHR30015:SF6">
    <property type="entry name" value="SLL1429 PROTEIN"/>
    <property type="match status" value="1"/>
</dbReference>